<comment type="catalytic activity">
    <reaction evidence="4">
        <text>propane + NADH + O2 + H(+) = propan-2-ol + NAD(+) + H2O</text>
        <dbReference type="Rhea" id="RHEA:49992"/>
        <dbReference type="ChEBI" id="CHEBI:15377"/>
        <dbReference type="ChEBI" id="CHEBI:15378"/>
        <dbReference type="ChEBI" id="CHEBI:15379"/>
        <dbReference type="ChEBI" id="CHEBI:17824"/>
        <dbReference type="ChEBI" id="CHEBI:32879"/>
        <dbReference type="ChEBI" id="CHEBI:57540"/>
        <dbReference type="ChEBI" id="CHEBI:57945"/>
        <dbReference type="EC" id="1.14.13.227"/>
    </reaction>
</comment>
<evidence type="ECO:0000256" key="2">
    <source>
        <dbReference type="ARBA" id="ARBA00023002"/>
    </source>
</evidence>
<dbReference type="InterPro" id="IPR003430">
    <property type="entry name" value="Phenol_Hydrox"/>
</dbReference>
<dbReference type="SUPFAM" id="SSF47240">
    <property type="entry name" value="Ferritin-like"/>
    <property type="match status" value="1"/>
</dbReference>
<gene>
    <name evidence="5" type="ORF">BST13_03060</name>
</gene>
<dbReference type="STRING" id="1927124.BST13_03060"/>
<evidence type="ECO:0000313" key="6">
    <source>
        <dbReference type="Proteomes" id="UP000192448"/>
    </source>
</evidence>
<dbReference type="Pfam" id="PF02332">
    <property type="entry name" value="Phenol_Hydrox"/>
    <property type="match status" value="1"/>
</dbReference>
<dbReference type="EMBL" id="MVHF01000002">
    <property type="protein sequence ID" value="ORA39258.1"/>
    <property type="molecule type" value="Genomic_DNA"/>
</dbReference>
<evidence type="ECO:0000256" key="4">
    <source>
        <dbReference type="ARBA" id="ARBA00048941"/>
    </source>
</evidence>
<dbReference type="AlphaFoldDB" id="A0A1X0BAZ0"/>
<keyword evidence="3" id="KW-0503">Monooxygenase</keyword>
<dbReference type="EC" id="1.14.13.227" evidence="1"/>
<name>A0A1X0BAZ0_9MYCO</name>
<dbReference type="GO" id="GO:0004497">
    <property type="term" value="F:monooxygenase activity"/>
    <property type="evidence" value="ECO:0007669"/>
    <property type="project" value="UniProtKB-KW"/>
</dbReference>
<dbReference type="InterPro" id="IPR009078">
    <property type="entry name" value="Ferritin-like_SF"/>
</dbReference>
<keyword evidence="2" id="KW-0560">Oxidoreductase</keyword>
<dbReference type="Proteomes" id="UP000192448">
    <property type="component" value="Unassembled WGS sequence"/>
</dbReference>
<evidence type="ECO:0000256" key="3">
    <source>
        <dbReference type="ARBA" id="ARBA00023033"/>
    </source>
</evidence>
<proteinExistence type="predicted"/>
<comment type="caution">
    <text evidence="5">The sequence shown here is derived from an EMBL/GenBank/DDBJ whole genome shotgun (WGS) entry which is preliminary data.</text>
</comment>
<evidence type="ECO:0000256" key="1">
    <source>
        <dbReference type="ARBA" id="ARBA00012710"/>
    </source>
</evidence>
<reference evidence="5 6" key="1">
    <citation type="submission" date="2017-02" db="EMBL/GenBank/DDBJ databases">
        <title>The new phylogeny of genus Mycobacterium.</title>
        <authorList>
            <person name="Tortoli E."/>
            <person name="Trovato A."/>
            <person name="Cirillo D.M."/>
        </authorList>
    </citation>
    <scope>NUCLEOTIDE SEQUENCE [LARGE SCALE GENOMIC DNA]</scope>
    <source>
        <strain evidence="5 6">RW6</strain>
    </source>
</reference>
<organism evidence="5 6">
    <name type="scientific">Mycobacterium aquaticum</name>
    <dbReference type="NCBI Taxonomy" id="1927124"/>
    <lineage>
        <taxon>Bacteria</taxon>
        <taxon>Bacillati</taxon>
        <taxon>Actinomycetota</taxon>
        <taxon>Actinomycetes</taxon>
        <taxon>Mycobacteriales</taxon>
        <taxon>Mycobacteriaceae</taxon>
        <taxon>Mycobacterium</taxon>
    </lineage>
</organism>
<accession>A0A1X0BAZ0</accession>
<dbReference type="Gene3D" id="1.10.620.20">
    <property type="entry name" value="Ribonucleotide Reductase, subunit A"/>
    <property type="match status" value="1"/>
</dbReference>
<dbReference type="InterPro" id="IPR012348">
    <property type="entry name" value="RNR-like"/>
</dbReference>
<evidence type="ECO:0000313" key="5">
    <source>
        <dbReference type="EMBL" id="ORA39258.1"/>
    </source>
</evidence>
<keyword evidence="6" id="KW-1185">Reference proteome</keyword>
<protein>
    <recommendedName>
        <fullName evidence="1">propane 2-monooxygenase</fullName>
        <ecNumber evidence="1">1.14.13.227</ecNumber>
    </recommendedName>
</protein>
<dbReference type="OrthoDB" id="7591937at2"/>
<sequence length="488" mass="56360">MKTREQYQRLTHSLHWDPTYVGEDAYIPEEWRTACTMPDWKKFNDPFQILFEDYIRIQAEKEDKFHAVRDAGARFGHINRVDPRWVEAMKSFNTALTYSEYYNYRGHVRVARFAPAPAIRIASMVQAMDERRHAEEAVYQAKDYVKHHESGFLLPKDRIAFFERHWYFQGDRSFFEDLITTDPIEAIIGTNLVFETAFTNLLFIAAPAAGVANGDYGFGQAHLTIQSDETRHMALGQSVARALLQSDTGNLPLIQDWMDKWFWRCHRLLLAVVGPVLDYFPKTKPISYKEAFRRYVLEDFIEGYVSELSQFGLKPPRHLQQALAEIEHGSHSIWRNLYASRDQLWFDVHQPTNDDLEWLHEKYPAFGEHHAPFWRAVADGANVDADRLPMVCDVCKFPCVFPHPANAIALPVDHDGQRYWLCSEGCRWIFEREPNKYSRTTEPSALLLADKDPAWVAQFLNISPDGTPLGGTHAPEGYFPAMAVPATI</sequence>
<dbReference type="RefSeq" id="WP_083160481.1">
    <property type="nucleotide sequence ID" value="NZ_MVHF01000002.1"/>
</dbReference>